<dbReference type="EMBL" id="BGZO01000070">
    <property type="protein sequence ID" value="GBR76952.1"/>
    <property type="molecule type" value="Genomic_DNA"/>
</dbReference>
<dbReference type="GO" id="GO:0005198">
    <property type="term" value="F:structural molecule activity"/>
    <property type="evidence" value="ECO:0007669"/>
    <property type="project" value="InterPro"/>
</dbReference>
<dbReference type="SUPFAM" id="SSF88645">
    <property type="entry name" value="ssDNA viruses"/>
    <property type="match status" value="1"/>
</dbReference>
<dbReference type="InterPro" id="IPR003514">
    <property type="entry name" value="Microviridae_protein_F"/>
</dbReference>
<dbReference type="Proteomes" id="UP000275925">
    <property type="component" value="Unassembled WGS sequence"/>
</dbReference>
<sequence>MKKRNKFSLSHYKLLTARMGQLLPISIYEVLPGDTVQQNTSLFIRMAAMVTPVMHPLKIRIHHWYVPFRLIWDDFEDFITGGADGLDDTIPPYQDGTNISFAPGTLADYLGLPVNPVGAPPKYSVLPFRAYANIYNEWYRDQDLEEEVVFSKASGLDTTTSRALQMADWERDYFTTARPWPQKGSQVTVPLSGAGQSIVTSNKQPTLIAYRDDTNPPYTGAERIMCQTVGSSNSRIMNTYSTTQPQAPIGDYYLKWGTETGMQLGGSAGIDVNALREAFALQRFEEHRAMYGSRYTEYLRYLGVKASDARLQRPEYLGGGSSTIQFSEVLQSSPGGNPVGTLRGHGIGAMRSNRFRRFIEEHGYVITLMSAIPRSIYMQGVPRLWSRETKEDFWQKELEHIGQQEVYTDELYAAYNADGSRIVFGYQNRYDDYREIQSSVCGEFRNTEKYWHLARDFTAPPVLNASFLSANPSPRIFADPGTESRQAQQMYIMANHSIQARRLLSRNGNPI</sequence>
<name>A0A388TJC3_9BACT</name>
<evidence type="ECO:0000313" key="3">
    <source>
        <dbReference type="Proteomes" id="UP000275925"/>
    </source>
</evidence>
<protein>
    <submittedName>
        <fullName evidence="2">Phage major capsid protein</fullName>
    </submittedName>
</protein>
<dbReference type="InterPro" id="IPR037002">
    <property type="entry name" value="Microviridae_protein_F_sf"/>
</dbReference>
<gene>
    <name evidence="2" type="ORF">NO2_1422</name>
</gene>
<organism evidence="2 3">
    <name type="scientific">Candidatus Termititenax persephonae</name>
    <dbReference type="NCBI Taxonomy" id="2218525"/>
    <lineage>
        <taxon>Bacteria</taxon>
        <taxon>Bacillati</taxon>
        <taxon>Candidatus Margulisiibacteriota</taxon>
        <taxon>Candidatus Termititenacia</taxon>
        <taxon>Candidatus Termititenacales</taxon>
        <taxon>Candidatus Termititenacaceae</taxon>
        <taxon>Candidatus Termititenax</taxon>
    </lineage>
</organism>
<dbReference type="InterPro" id="IPR016184">
    <property type="entry name" value="Capsid/spike_ssDNA_virus"/>
</dbReference>
<comment type="caution">
    <text evidence="2">The sequence shown here is derived from an EMBL/GenBank/DDBJ whole genome shotgun (WGS) entry which is preliminary data.</text>
</comment>
<comment type="similarity">
    <text evidence="1">Belongs to the microviridae F protein family.</text>
</comment>
<keyword evidence="3" id="KW-1185">Reference proteome</keyword>
<dbReference type="Pfam" id="PF02305">
    <property type="entry name" value="Phage_F"/>
    <property type="match status" value="1"/>
</dbReference>
<dbReference type="Gene3D" id="2.60.169.10">
    <property type="entry name" value="Microviridae F protein"/>
    <property type="match status" value="2"/>
</dbReference>
<evidence type="ECO:0000313" key="2">
    <source>
        <dbReference type="EMBL" id="GBR76952.1"/>
    </source>
</evidence>
<reference evidence="2 3" key="1">
    <citation type="journal article" date="2019" name="ISME J.">
        <title>Genome analyses of uncultured TG2/ZB3 bacteria in 'Margulisbacteria' specifically attached to ectosymbiotic spirochetes of protists in the termite gut.</title>
        <authorList>
            <person name="Utami Y.D."/>
            <person name="Kuwahara H."/>
            <person name="Igai K."/>
            <person name="Murakami T."/>
            <person name="Sugaya K."/>
            <person name="Morikawa T."/>
            <person name="Nagura Y."/>
            <person name="Yuki M."/>
            <person name="Deevong P."/>
            <person name="Inoue T."/>
            <person name="Kihara K."/>
            <person name="Lo N."/>
            <person name="Yamada A."/>
            <person name="Ohkuma M."/>
            <person name="Hongoh Y."/>
        </authorList>
    </citation>
    <scope>NUCLEOTIDE SEQUENCE [LARGE SCALE GENOMIC DNA]</scope>
    <source>
        <strain evidence="2">NkOx7-02</strain>
    </source>
</reference>
<proteinExistence type="inferred from homology"/>
<accession>A0A388TJC3</accession>
<dbReference type="AlphaFoldDB" id="A0A388TJC3"/>
<evidence type="ECO:0000256" key="1">
    <source>
        <dbReference type="ARBA" id="ARBA00009963"/>
    </source>
</evidence>